<accession>A0A9P7Z9Q7</accession>
<dbReference type="GO" id="GO:0007004">
    <property type="term" value="P:telomere maintenance via telomerase"/>
    <property type="evidence" value="ECO:0007669"/>
    <property type="project" value="TreeGrafter"/>
</dbReference>
<organism evidence="3 4">
    <name type="scientific">Calycina marina</name>
    <dbReference type="NCBI Taxonomy" id="1763456"/>
    <lineage>
        <taxon>Eukaryota</taxon>
        <taxon>Fungi</taxon>
        <taxon>Dikarya</taxon>
        <taxon>Ascomycota</taxon>
        <taxon>Pezizomycotina</taxon>
        <taxon>Leotiomycetes</taxon>
        <taxon>Helotiales</taxon>
        <taxon>Pezizellaceae</taxon>
        <taxon>Calycina</taxon>
    </lineage>
</organism>
<gene>
    <name evidence="3" type="ORF">BJ878DRAFT_117297</name>
</gene>
<dbReference type="GO" id="GO:0003720">
    <property type="term" value="F:telomerase activity"/>
    <property type="evidence" value="ECO:0007669"/>
    <property type="project" value="InterPro"/>
</dbReference>
<comment type="similarity">
    <text evidence="1">Belongs to the reverse transcriptase family. Telomerase subfamily.</text>
</comment>
<keyword evidence="1" id="KW-0548">Nucleotidyltransferase</keyword>
<dbReference type="GO" id="GO:0046872">
    <property type="term" value="F:metal ion binding"/>
    <property type="evidence" value="ECO:0007669"/>
    <property type="project" value="UniProtKB-KW"/>
</dbReference>
<evidence type="ECO:0000259" key="2">
    <source>
        <dbReference type="Pfam" id="PF21399"/>
    </source>
</evidence>
<evidence type="ECO:0000313" key="3">
    <source>
        <dbReference type="EMBL" id="KAG9247931.1"/>
    </source>
</evidence>
<dbReference type="GO" id="GO:0000333">
    <property type="term" value="C:telomerase catalytic core complex"/>
    <property type="evidence" value="ECO:0007669"/>
    <property type="project" value="TreeGrafter"/>
</dbReference>
<comment type="caution">
    <text evidence="3">The sequence shown here is derived from an EMBL/GenBank/DDBJ whole genome shotgun (WGS) entry which is preliminary data.</text>
</comment>
<dbReference type="InterPro" id="IPR049139">
    <property type="entry name" value="TERT_C"/>
</dbReference>
<dbReference type="Gene3D" id="1.10.357.90">
    <property type="match status" value="1"/>
</dbReference>
<keyword evidence="1" id="KW-0460">Magnesium</keyword>
<dbReference type="PANTHER" id="PTHR12066">
    <property type="entry name" value="TELOMERASE REVERSE TRANSCRIPTASE"/>
    <property type="match status" value="1"/>
</dbReference>
<comment type="catalytic activity">
    <reaction evidence="1">
        <text>DNA(n) + a 2'-deoxyribonucleoside 5'-triphosphate = DNA(n+1) + diphosphate</text>
        <dbReference type="Rhea" id="RHEA:22508"/>
        <dbReference type="Rhea" id="RHEA-COMP:17339"/>
        <dbReference type="Rhea" id="RHEA-COMP:17340"/>
        <dbReference type="ChEBI" id="CHEBI:33019"/>
        <dbReference type="ChEBI" id="CHEBI:61560"/>
        <dbReference type="ChEBI" id="CHEBI:173112"/>
        <dbReference type="EC" id="2.7.7.49"/>
    </reaction>
</comment>
<comment type="subcellular location">
    <subcellularLocation>
        <location evidence="1">Nucleus</location>
    </subcellularLocation>
    <subcellularLocation>
        <location evidence="1">Chromosome</location>
        <location evidence="1">Telomere</location>
    </subcellularLocation>
</comment>
<comment type="function">
    <text evidence="1">Telomerase is a ribonucleoprotein enzyme essential for the replication of chromosome termini in most eukaryotes. It elongates telomeres. It is a reverse transcriptase that adds simple sequence repeats to chromosome ends by copying a template sequence within the RNA component of the enzyme.</text>
</comment>
<dbReference type="InterPro" id="IPR003545">
    <property type="entry name" value="Telomerase_RT"/>
</dbReference>
<keyword evidence="1" id="KW-0539">Nucleus</keyword>
<keyword evidence="1" id="KW-0158">Chromosome</keyword>
<dbReference type="EC" id="2.7.7.49" evidence="1"/>
<dbReference type="EMBL" id="MU253760">
    <property type="protein sequence ID" value="KAG9247931.1"/>
    <property type="molecule type" value="Genomic_DNA"/>
</dbReference>
<evidence type="ECO:0000313" key="4">
    <source>
        <dbReference type="Proteomes" id="UP000887226"/>
    </source>
</evidence>
<dbReference type="PANTHER" id="PTHR12066:SF0">
    <property type="entry name" value="TELOMERASE REVERSE TRANSCRIPTASE"/>
    <property type="match status" value="1"/>
</dbReference>
<keyword evidence="1" id="KW-0808">Transferase</keyword>
<keyword evidence="4" id="KW-1185">Reference proteome</keyword>
<dbReference type="OrthoDB" id="289721at2759"/>
<dbReference type="Proteomes" id="UP000887226">
    <property type="component" value="Unassembled WGS sequence"/>
</dbReference>
<name>A0A9P7Z9Q7_9HELO</name>
<sequence length="136" mass="15505">MFLDTSHNSLVTVLSNIYNAFHESATKMWMYARCMPTSKQPNTKLLIKTFEGLIELAFVLLKSKGRNKWGAGYACAVSKVQVEWLALNAFTNVLQVRQSKYTQLLVWMEERIMQLNIKDAACQRLKGTVSAQPDKD</sequence>
<dbReference type="AlphaFoldDB" id="A0A9P7Z9Q7"/>
<keyword evidence="1" id="KW-0779">Telomere</keyword>
<keyword evidence="1" id="KW-0479">Metal-binding</keyword>
<dbReference type="Pfam" id="PF21399">
    <property type="entry name" value="TERT_C"/>
    <property type="match status" value="1"/>
</dbReference>
<evidence type="ECO:0000256" key="1">
    <source>
        <dbReference type="RuleBase" id="RU365061"/>
    </source>
</evidence>
<keyword evidence="1" id="KW-0695">RNA-directed DNA polymerase</keyword>
<dbReference type="GO" id="GO:0000781">
    <property type="term" value="C:chromosome, telomeric region"/>
    <property type="evidence" value="ECO:0007669"/>
    <property type="project" value="UniProtKB-SubCell"/>
</dbReference>
<protein>
    <recommendedName>
        <fullName evidence="1">Telomerase reverse transcriptase</fullName>
        <ecNumber evidence="1">2.7.7.49</ecNumber>
    </recommendedName>
    <alternativeName>
        <fullName evidence="1">Telomerase catalytic subunit</fullName>
    </alternativeName>
</protein>
<dbReference type="GO" id="GO:0070034">
    <property type="term" value="F:telomerase RNA binding"/>
    <property type="evidence" value="ECO:0007669"/>
    <property type="project" value="TreeGrafter"/>
</dbReference>
<proteinExistence type="inferred from homology"/>
<dbReference type="GO" id="GO:0042162">
    <property type="term" value="F:telomeric DNA binding"/>
    <property type="evidence" value="ECO:0007669"/>
    <property type="project" value="TreeGrafter"/>
</dbReference>
<reference evidence="3" key="1">
    <citation type="journal article" date="2021" name="IMA Fungus">
        <title>Genomic characterization of three marine fungi, including Emericellopsis atlantica sp. nov. with signatures of a generalist lifestyle and marine biomass degradation.</title>
        <authorList>
            <person name="Hagestad O.C."/>
            <person name="Hou L."/>
            <person name="Andersen J.H."/>
            <person name="Hansen E.H."/>
            <person name="Altermark B."/>
            <person name="Li C."/>
            <person name="Kuhnert E."/>
            <person name="Cox R.J."/>
            <person name="Crous P.W."/>
            <person name="Spatafora J.W."/>
            <person name="Lail K."/>
            <person name="Amirebrahimi M."/>
            <person name="Lipzen A."/>
            <person name="Pangilinan J."/>
            <person name="Andreopoulos W."/>
            <person name="Hayes R.D."/>
            <person name="Ng V."/>
            <person name="Grigoriev I.V."/>
            <person name="Jackson S.A."/>
            <person name="Sutton T.D.S."/>
            <person name="Dobson A.D.W."/>
            <person name="Rama T."/>
        </authorList>
    </citation>
    <scope>NUCLEOTIDE SEQUENCE</scope>
    <source>
        <strain evidence="3">TRa3180A</strain>
    </source>
</reference>
<feature type="domain" description="Telomerase reverse transcriptase C-terminal extension" evidence="2">
    <location>
        <begin position="1"/>
        <end position="105"/>
    </location>
</feature>